<gene>
    <name evidence="8" type="ORF">G3N55_01825</name>
</gene>
<keyword evidence="3 6" id="KW-0227">DNA damage</keyword>
<keyword evidence="4 6" id="KW-0378">Hydrolase</keyword>
<keyword evidence="1 6" id="KW-0540">Nuclease</keyword>
<name>A0A6N9TJZ7_DISTH</name>
<comment type="function">
    <text evidence="6">May nick specific sequences that contain T:G mispairs resulting from m5C-deamination.</text>
</comment>
<feature type="domain" description="DUF559" evidence="7">
    <location>
        <begin position="89"/>
        <end position="132"/>
    </location>
</feature>
<dbReference type="InterPro" id="IPR011335">
    <property type="entry name" value="Restrct_endonuc-II-like"/>
</dbReference>
<accession>A0A6N9TJZ7</accession>
<dbReference type="GO" id="GO:0004519">
    <property type="term" value="F:endonuclease activity"/>
    <property type="evidence" value="ECO:0007669"/>
    <property type="project" value="UniProtKB-KW"/>
</dbReference>
<proteinExistence type="inferred from homology"/>
<evidence type="ECO:0000256" key="4">
    <source>
        <dbReference type="ARBA" id="ARBA00022801"/>
    </source>
</evidence>
<dbReference type="EC" id="3.1.-.-" evidence="6"/>
<evidence type="ECO:0000256" key="6">
    <source>
        <dbReference type="PIRNR" id="PIRNR018267"/>
    </source>
</evidence>
<evidence type="ECO:0000256" key="2">
    <source>
        <dbReference type="ARBA" id="ARBA00022759"/>
    </source>
</evidence>
<protein>
    <recommendedName>
        <fullName evidence="6">Very short patch repair endonuclease</fullName>
        <ecNumber evidence="6">3.1.-.-</ecNumber>
    </recommendedName>
</protein>
<comment type="similarity">
    <text evidence="6">Belongs to the vsr family.</text>
</comment>
<dbReference type="CDD" id="cd00221">
    <property type="entry name" value="Vsr"/>
    <property type="match status" value="1"/>
</dbReference>
<evidence type="ECO:0000256" key="1">
    <source>
        <dbReference type="ARBA" id="ARBA00022722"/>
    </source>
</evidence>
<dbReference type="Proteomes" id="UP000469346">
    <property type="component" value="Unassembled WGS sequence"/>
</dbReference>
<reference evidence="8 9" key="1">
    <citation type="submission" date="2020-02" db="EMBL/GenBank/DDBJ databases">
        <title>Comparative genomics of sulfur disproportionating microorganisms.</title>
        <authorList>
            <person name="Ward L.M."/>
            <person name="Bertran E."/>
            <person name="Johnston D.T."/>
        </authorList>
    </citation>
    <scope>NUCLEOTIDE SEQUENCE [LARGE SCALE GENOMIC DNA]</scope>
    <source>
        <strain evidence="8 9">DSM 100025</strain>
    </source>
</reference>
<dbReference type="GO" id="GO:0006298">
    <property type="term" value="P:mismatch repair"/>
    <property type="evidence" value="ECO:0007669"/>
    <property type="project" value="UniProtKB-UniRule"/>
</dbReference>
<keyword evidence="9" id="KW-1185">Reference proteome</keyword>
<dbReference type="AlphaFoldDB" id="A0A6N9TJZ7"/>
<evidence type="ECO:0000313" key="8">
    <source>
        <dbReference type="EMBL" id="NDY41591.1"/>
    </source>
</evidence>
<evidence type="ECO:0000313" key="9">
    <source>
        <dbReference type="Proteomes" id="UP000469346"/>
    </source>
</evidence>
<dbReference type="Gene3D" id="3.40.960.10">
    <property type="entry name" value="VSR Endonuclease"/>
    <property type="match status" value="1"/>
</dbReference>
<dbReference type="SUPFAM" id="SSF52980">
    <property type="entry name" value="Restriction endonuclease-like"/>
    <property type="match status" value="1"/>
</dbReference>
<keyword evidence="2 6" id="KW-0255">Endonuclease</keyword>
<dbReference type="InterPro" id="IPR007569">
    <property type="entry name" value="DUF559"/>
</dbReference>
<dbReference type="NCBIfam" id="TIGR00632">
    <property type="entry name" value="vsr"/>
    <property type="match status" value="1"/>
</dbReference>
<comment type="caution">
    <text evidence="8">The sequence shown here is derived from an EMBL/GenBank/DDBJ whole genome shotgun (WGS) entry which is preliminary data.</text>
</comment>
<evidence type="ECO:0000256" key="5">
    <source>
        <dbReference type="ARBA" id="ARBA00023204"/>
    </source>
</evidence>
<dbReference type="InterPro" id="IPR004603">
    <property type="entry name" value="DNA_mismatch_endonuc_vsr"/>
</dbReference>
<sequence>MPDNLTPEQRSYCMSRIKGKDTGLEMRVRSELHRRGFRFRKHVKELPGKPDVVFTKAKVAVFIDGDFWHGYRFPSWEHKVSDFWKQKIKKNRERDRRNHRKLKEMGWTVIRLWQHDLERDFQECIERIIAAVNEARSR</sequence>
<organism evidence="8 9">
    <name type="scientific">Dissulfurirhabdus thermomarina</name>
    <dbReference type="NCBI Taxonomy" id="1765737"/>
    <lineage>
        <taxon>Bacteria</taxon>
        <taxon>Deltaproteobacteria</taxon>
        <taxon>Dissulfurirhabdaceae</taxon>
        <taxon>Dissulfurirhabdus</taxon>
    </lineage>
</organism>
<dbReference type="Pfam" id="PF04480">
    <property type="entry name" value="DUF559"/>
    <property type="match status" value="1"/>
</dbReference>
<dbReference type="PIRSF" id="PIRSF018267">
    <property type="entry name" value="VSR_endonuc"/>
    <property type="match status" value="1"/>
</dbReference>
<keyword evidence="5 6" id="KW-0234">DNA repair</keyword>
<dbReference type="EMBL" id="JAAGRR010000010">
    <property type="protein sequence ID" value="NDY41591.1"/>
    <property type="molecule type" value="Genomic_DNA"/>
</dbReference>
<dbReference type="RefSeq" id="WP_163297749.1">
    <property type="nucleotide sequence ID" value="NZ_JAAGRR010000010.1"/>
</dbReference>
<evidence type="ECO:0000259" key="7">
    <source>
        <dbReference type="Pfam" id="PF04480"/>
    </source>
</evidence>
<evidence type="ECO:0000256" key="3">
    <source>
        <dbReference type="ARBA" id="ARBA00022763"/>
    </source>
</evidence>
<dbReference type="GO" id="GO:0016787">
    <property type="term" value="F:hydrolase activity"/>
    <property type="evidence" value="ECO:0007669"/>
    <property type="project" value="UniProtKB-KW"/>
</dbReference>
<dbReference type="Pfam" id="PF03852">
    <property type="entry name" value="Vsr"/>
    <property type="match status" value="1"/>
</dbReference>